<keyword evidence="2" id="KW-0732">Signal</keyword>
<feature type="compositionally biased region" description="Low complexity" evidence="1">
    <location>
        <begin position="177"/>
        <end position="202"/>
    </location>
</feature>
<accession>A0A9P5NK94</accession>
<reference evidence="3" key="1">
    <citation type="submission" date="2020-11" db="EMBL/GenBank/DDBJ databases">
        <authorList>
            <consortium name="DOE Joint Genome Institute"/>
            <person name="Ahrendt S."/>
            <person name="Riley R."/>
            <person name="Andreopoulos W."/>
            <person name="LaButti K."/>
            <person name="Pangilinan J."/>
            <person name="Ruiz-duenas F.J."/>
            <person name="Barrasa J.M."/>
            <person name="Sanchez-Garcia M."/>
            <person name="Camarero S."/>
            <person name="Miyauchi S."/>
            <person name="Serrano A."/>
            <person name="Linde D."/>
            <person name="Babiker R."/>
            <person name="Drula E."/>
            <person name="Ayuso-Fernandez I."/>
            <person name="Pacheco R."/>
            <person name="Padilla G."/>
            <person name="Ferreira P."/>
            <person name="Barriuso J."/>
            <person name="Kellner H."/>
            <person name="Castanera R."/>
            <person name="Alfaro M."/>
            <person name="Ramirez L."/>
            <person name="Pisabarro A.G."/>
            <person name="Kuo A."/>
            <person name="Tritt A."/>
            <person name="Lipzen A."/>
            <person name="He G."/>
            <person name="Yan M."/>
            <person name="Ng V."/>
            <person name="Cullen D."/>
            <person name="Martin F."/>
            <person name="Rosso M.-N."/>
            <person name="Henrissat B."/>
            <person name="Hibbett D."/>
            <person name="Martinez A.T."/>
            <person name="Grigoriev I.V."/>
        </authorList>
    </citation>
    <scope>NUCLEOTIDE SEQUENCE</scope>
    <source>
        <strain evidence="3">AH 44721</strain>
    </source>
</reference>
<protein>
    <submittedName>
        <fullName evidence="3">Uncharacterized protein</fullName>
    </submittedName>
</protein>
<feature type="compositionally biased region" description="Polar residues" evidence="1">
    <location>
        <begin position="153"/>
        <end position="176"/>
    </location>
</feature>
<dbReference type="PANTHER" id="PTHR37487:SF2">
    <property type="entry name" value="EXPRESSED PROTEIN"/>
    <property type="match status" value="1"/>
</dbReference>
<evidence type="ECO:0000256" key="1">
    <source>
        <dbReference type="SAM" id="MobiDB-lite"/>
    </source>
</evidence>
<gene>
    <name evidence="3" type="ORF">CPB84DRAFT_1847498</name>
</gene>
<keyword evidence="4" id="KW-1185">Reference proteome</keyword>
<comment type="caution">
    <text evidence="3">The sequence shown here is derived from an EMBL/GenBank/DDBJ whole genome shotgun (WGS) entry which is preliminary data.</text>
</comment>
<feature type="region of interest" description="Disordered" evidence="1">
    <location>
        <begin position="153"/>
        <end position="202"/>
    </location>
</feature>
<evidence type="ECO:0000256" key="2">
    <source>
        <dbReference type="SAM" id="SignalP"/>
    </source>
</evidence>
<evidence type="ECO:0000313" key="3">
    <source>
        <dbReference type="EMBL" id="KAF8899934.1"/>
    </source>
</evidence>
<feature type="region of interest" description="Disordered" evidence="1">
    <location>
        <begin position="106"/>
        <end position="129"/>
    </location>
</feature>
<sequence length="227" mass="22463">MKYFSAAAFASVIPGIWALTMDTPSSVVQCQPQMLSWSGGTAPYYLAVIPGGQASADPIKTFPTQTGNSLTWTVDVSAGTKITLSLKDSTGTTAYSDIVTIRQSSDSSCLSGSSNPPPPQQANVADSTSSQAIASSSIAPAVSAGSSTRSTSVAAGTATNRPASAASQAVQTNNQQASASGSRPTATTPSTAATTSGANTSGAQSRFTIGASLVFAGALGLLGAAVL</sequence>
<dbReference type="EMBL" id="JADNYJ010000050">
    <property type="protein sequence ID" value="KAF8899934.1"/>
    <property type="molecule type" value="Genomic_DNA"/>
</dbReference>
<feature type="chain" id="PRO_5040435090" evidence="2">
    <location>
        <begin position="19"/>
        <end position="227"/>
    </location>
</feature>
<organism evidence="3 4">
    <name type="scientific">Gymnopilus junonius</name>
    <name type="common">Spectacular rustgill mushroom</name>
    <name type="synonym">Gymnopilus spectabilis subsp. junonius</name>
    <dbReference type="NCBI Taxonomy" id="109634"/>
    <lineage>
        <taxon>Eukaryota</taxon>
        <taxon>Fungi</taxon>
        <taxon>Dikarya</taxon>
        <taxon>Basidiomycota</taxon>
        <taxon>Agaricomycotina</taxon>
        <taxon>Agaricomycetes</taxon>
        <taxon>Agaricomycetidae</taxon>
        <taxon>Agaricales</taxon>
        <taxon>Agaricineae</taxon>
        <taxon>Hymenogastraceae</taxon>
        <taxon>Gymnopilus</taxon>
    </lineage>
</organism>
<feature type="signal peptide" evidence="2">
    <location>
        <begin position="1"/>
        <end position="18"/>
    </location>
</feature>
<evidence type="ECO:0000313" key="4">
    <source>
        <dbReference type="Proteomes" id="UP000724874"/>
    </source>
</evidence>
<proteinExistence type="predicted"/>
<dbReference type="AlphaFoldDB" id="A0A9P5NK94"/>
<dbReference type="Proteomes" id="UP000724874">
    <property type="component" value="Unassembled WGS sequence"/>
</dbReference>
<dbReference type="OrthoDB" id="3362246at2759"/>
<name>A0A9P5NK94_GYMJU</name>
<dbReference type="PANTHER" id="PTHR37487">
    <property type="entry name" value="CHROMOSOME 1, WHOLE GENOME SHOTGUN SEQUENCE"/>
    <property type="match status" value="1"/>
</dbReference>